<evidence type="ECO:0000256" key="4">
    <source>
        <dbReference type="ARBA" id="ARBA00022989"/>
    </source>
</evidence>
<feature type="transmembrane region" description="Helical" evidence="8">
    <location>
        <begin position="49"/>
        <end position="71"/>
    </location>
</feature>
<dbReference type="PIRSF" id="PIRSF015840">
    <property type="entry name" value="DUF284_TM_euk"/>
    <property type="match status" value="1"/>
</dbReference>
<evidence type="ECO:0000256" key="8">
    <source>
        <dbReference type="SAM" id="Phobius"/>
    </source>
</evidence>
<evidence type="ECO:0000256" key="5">
    <source>
        <dbReference type="ARBA" id="ARBA00023136"/>
    </source>
</evidence>
<keyword evidence="4 8" id="KW-1133">Transmembrane helix</keyword>
<evidence type="ECO:0000256" key="3">
    <source>
        <dbReference type="ARBA" id="ARBA00022692"/>
    </source>
</evidence>
<protein>
    <recommendedName>
        <fullName evidence="6">ALA-interacting subunit</fullName>
    </recommendedName>
</protein>
<dbReference type="InterPro" id="IPR005045">
    <property type="entry name" value="CDC50/LEM3_fam"/>
</dbReference>
<dbReference type="AlphaFoldDB" id="A0A2P2LZU8"/>
<dbReference type="Pfam" id="PF03381">
    <property type="entry name" value="CDC50"/>
    <property type="match status" value="1"/>
</dbReference>
<keyword evidence="3 8" id="KW-0812">Transmembrane</keyword>
<dbReference type="GO" id="GO:0005783">
    <property type="term" value="C:endoplasmic reticulum"/>
    <property type="evidence" value="ECO:0007669"/>
    <property type="project" value="TreeGrafter"/>
</dbReference>
<feature type="transmembrane region" description="Helical" evidence="8">
    <location>
        <begin position="163"/>
        <end position="180"/>
    </location>
</feature>
<evidence type="ECO:0000256" key="1">
    <source>
        <dbReference type="ARBA" id="ARBA00004141"/>
    </source>
</evidence>
<dbReference type="EMBL" id="GGEC01043004">
    <property type="protein sequence ID" value="MBX23488.1"/>
    <property type="molecule type" value="Transcribed_RNA"/>
</dbReference>
<evidence type="ECO:0000256" key="7">
    <source>
        <dbReference type="SAM" id="MobiDB-lite"/>
    </source>
</evidence>
<feature type="region of interest" description="Disordered" evidence="7">
    <location>
        <begin position="1"/>
        <end position="32"/>
    </location>
</feature>
<comment type="similarity">
    <text evidence="2 6">Belongs to the CDC50/LEM3 family.</text>
</comment>
<sequence length="349" mass="39258">MSNNTTSSSAAANGSADSAAPRRNTKRPKYSRFTQQELPACKPILTPKWVISAFMFVSIVFIPIGVAALLASRDVVEIVDRYDTLCIPSQNRTDKVGYIQSSVDKTCTRSLNVTKHMKQPIYVYYQLDNFYQNHRRYVKSRNDAQLKNPGDQNETSGCKPENIVNGMAIVPCGLIAWSLFNDTYSFSHNNSDLTVNKKHISWKSDRDHKFGKQVYPKNFQTGGIIGGARLDESIPLSEQEDLIVWMRTAALPTFRKLYGKIEVDLQPEDVIDVIVKNNYNTYSFSGKKKLVLSTASWLGGKNDFLGIAYLTVGGLCFFLAMCFTIIYLVKPRRLGDPSYLSWNRSPGGR</sequence>
<organism evidence="9">
    <name type="scientific">Rhizophora mucronata</name>
    <name type="common">Asiatic mangrove</name>
    <dbReference type="NCBI Taxonomy" id="61149"/>
    <lineage>
        <taxon>Eukaryota</taxon>
        <taxon>Viridiplantae</taxon>
        <taxon>Streptophyta</taxon>
        <taxon>Embryophyta</taxon>
        <taxon>Tracheophyta</taxon>
        <taxon>Spermatophyta</taxon>
        <taxon>Magnoliopsida</taxon>
        <taxon>eudicotyledons</taxon>
        <taxon>Gunneridae</taxon>
        <taxon>Pentapetalae</taxon>
        <taxon>rosids</taxon>
        <taxon>fabids</taxon>
        <taxon>Malpighiales</taxon>
        <taxon>Rhizophoraceae</taxon>
        <taxon>Rhizophora</taxon>
    </lineage>
</organism>
<feature type="transmembrane region" description="Helical" evidence="8">
    <location>
        <begin position="307"/>
        <end position="329"/>
    </location>
</feature>
<keyword evidence="5 6" id="KW-0472">Membrane</keyword>
<evidence type="ECO:0000256" key="6">
    <source>
        <dbReference type="PIRNR" id="PIRNR015840"/>
    </source>
</evidence>
<feature type="compositionally biased region" description="Low complexity" evidence="7">
    <location>
        <begin position="1"/>
        <end position="19"/>
    </location>
</feature>
<dbReference type="GO" id="GO:0005794">
    <property type="term" value="C:Golgi apparatus"/>
    <property type="evidence" value="ECO:0007669"/>
    <property type="project" value="TreeGrafter"/>
</dbReference>
<accession>A0A2P2LZU8</accession>
<evidence type="ECO:0000313" key="9">
    <source>
        <dbReference type="EMBL" id="MBX23488.1"/>
    </source>
</evidence>
<dbReference type="GO" id="GO:0005886">
    <property type="term" value="C:plasma membrane"/>
    <property type="evidence" value="ECO:0007669"/>
    <property type="project" value="TreeGrafter"/>
</dbReference>
<reference evidence="9" key="1">
    <citation type="submission" date="2018-02" db="EMBL/GenBank/DDBJ databases">
        <title>Rhizophora mucronata_Transcriptome.</title>
        <authorList>
            <person name="Meera S.P."/>
            <person name="Sreeshan A."/>
            <person name="Augustine A."/>
        </authorList>
    </citation>
    <scope>NUCLEOTIDE SEQUENCE</scope>
    <source>
        <tissue evidence="9">Leaf</tissue>
    </source>
</reference>
<name>A0A2P2LZU8_RHIMU</name>
<evidence type="ECO:0000256" key="2">
    <source>
        <dbReference type="ARBA" id="ARBA00009457"/>
    </source>
</evidence>
<dbReference type="PANTHER" id="PTHR10926">
    <property type="entry name" value="CELL CYCLE CONTROL PROTEIN 50"/>
    <property type="match status" value="1"/>
</dbReference>
<dbReference type="PANTHER" id="PTHR10926:SF0">
    <property type="entry name" value="CDC50, ISOFORM A"/>
    <property type="match status" value="1"/>
</dbReference>
<proteinExistence type="inferred from homology"/>
<comment type="subcellular location">
    <subcellularLocation>
        <location evidence="1">Membrane</location>
        <topology evidence="1">Multi-pass membrane protein</topology>
    </subcellularLocation>
</comment>